<dbReference type="EMBL" id="CP006939">
    <property type="protein sequence ID" value="AHC14609.1"/>
    <property type="molecule type" value="Genomic_DNA"/>
</dbReference>
<sequence length="103" mass="11610">MVLQEARRRGGEMGLRELHSLRSLLMYGSYQSLIRAADQLHMFLYDSSHDIEHNYLQGNDSEHAPLKTLKNPGALAKNFGASCRNSKQPGKPSPEKWKTAKTV</sequence>
<protein>
    <submittedName>
        <fullName evidence="2">Uncharacterized protein</fullName>
    </submittedName>
</protein>
<keyword evidence="3" id="KW-1185">Reference proteome</keyword>
<feature type="region of interest" description="Disordered" evidence="1">
    <location>
        <begin position="77"/>
        <end position="103"/>
    </location>
</feature>
<organism evidence="2 3">
    <name type="scientific">Salinispira pacifica</name>
    <dbReference type="NCBI Taxonomy" id="1307761"/>
    <lineage>
        <taxon>Bacteria</taxon>
        <taxon>Pseudomonadati</taxon>
        <taxon>Spirochaetota</taxon>
        <taxon>Spirochaetia</taxon>
        <taxon>Spirochaetales</taxon>
        <taxon>Spirochaetaceae</taxon>
        <taxon>Salinispira</taxon>
    </lineage>
</organism>
<dbReference type="HOGENOM" id="CLU_2261841_0_0_12"/>
<evidence type="ECO:0000256" key="1">
    <source>
        <dbReference type="SAM" id="MobiDB-lite"/>
    </source>
</evidence>
<reference evidence="2 3" key="1">
    <citation type="journal article" date="2015" name="Stand. Genomic Sci.">
        <title>Complete genome sequence and description of Salinispira pacifica gen. nov., sp. nov., a novel spirochaete isolated form a hypersaline microbial mat.</title>
        <authorList>
            <person name="Ben Hania W."/>
            <person name="Joseph M."/>
            <person name="Schumann P."/>
            <person name="Bunk B."/>
            <person name="Fiebig A."/>
            <person name="Sproer C."/>
            <person name="Klenk H.P."/>
            <person name="Fardeau M.L."/>
            <person name="Spring S."/>
        </authorList>
    </citation>
    <scope>NUCLEOTIDE SEQUENCE [LARGE SCALE GENOMIC DNA]</scope>
    <source>
        <strain evidence="2 3">L21-RPul-D2</strain>
    </source>
</reference>
<accession>V5WGD6</accession>
<evidence type="ECO:0000313" key="2">
    <source>
        <dbReference type="EMBL" id="AHC14609.1"/>
    </source>
</evidence>
<dbReference type="KEGG" id="slr:L21SP2_1208"/>
<dbReference type="AlphaFoldDB" id="V5WGD6"/>
<proteinExistence type="predicted"/>
<name>V5WGD6_9SPIO</name>
<feature type="compositionally biased region" description="Basic and acidic residues" evidence="1">
    <location>
        <begin position="93"/>
        <end position="103"/>
    </location>
</feature>
<gene>
    <name evidence="2" type="ORF">L21SP2_1208</name>
</gene>
<dbReference type="Proteomes" id="UP000018680">
    <property type="component" value="Chromosome"/>
</dbReference>
<evidence type="ECO:0000313" key="3">
    <source>
        <dbReference type="Proteomes" id="UP000018680"/>
    </source>
</evidence>
<dbReference type="STRING" id="1307761.L21SP2_1208"/>